<keyword evidence="1" id="KW-0813">Transport</keyword>
<dbReference type="InterPro" id="IPR036390">
    <property type="entry name" value="WH_DNA-bd_sf"/>
</dbReference>
<comment type="subunit">
    <text evidence="1">Component of the endosomal sorting complex required for transport II (ESCRT-II).</text>
</comment>
<dbReference type="PANTHER" id="PTHR13128">
    <property type="entry name" value="VACUOLAR PROTEIN-SORTING-ASSOCIATED PROTEIN 36"/>
    <property type="match status" value="1"/>
</dbReference>
<name>A0AAW0FT11_9APHY</name>
<comment type="similarity">
    <text evidence="1">Belongs to the VPS36 family.</text>
</comment>
<keyword evidence="1" id="KW-0653">Protein transport</keyword>
<evidence type="ECO:0000313" key="3">
    <source>
        <dbReference type="EMBL" id="KAK7680506.1"/>
    </source>
</evidence>
<dbReference type="GO" id="GO:0032266">
    <property type="term" value="F:phosphatidylinositol-3-phosphate binding"/>
    <property type="evidence" value="ECO:0007669"/>
    <property type="project" value="UniProtKB-UniRule"/>
</dbReference>
<protein>
    <recommendedName>
        <fullName evidence="1">Vacuolar protein-sorting-associated protein 36</fullName>
    </recommendedName>
    <alternativeName>
        <fullName evidence="1">ESCRT-II complex subunit VPS36</fullName>
    </alternativeName>
</protein>
<dbReference type="Proteomes" id="UP001385951">
    <property type="component" value="Unassembled WGS sequence"/>
</dbReference>
<gene>
    <name evidence="3" type="ORF">QCA50_016505</name>
</gene>
<dbReference type="GO" id="GO:0000814">
    <property type="term" value="C:ESCRT II complex"/>
    <property type="evidence" value="ECO:0007669"/>
    <property type="project" value="UniProtKB-UniRule"/>
</dbReference>
<dbReference type="GO" id="GO:0043328">
    <property type="term" value="P:protein transport to vacuole involved in ubiquitin-dependent protein catabolic process via the multivesicular body sorting pathway"/>
    <property type="evidence" value="ECO:0007669"/>
    <property type="project" value="UniProtKB-UniRule"/>
</dbReference>
<organism evidence="3 4">
    <name type="scientific">Cerrena zonata</name>
    <dbReference type="NCBI Taxonomy" id="2478898"/>
    <lineage>
        <taxon>Eukaryota</taxon>
        <taxon>Fungi</taxon>
        <taxon>Dikarya</taxon>
        <taxon>Basidiomycota</taxon>
        <taxon>Agaricomycotina</taxon>
        <taxon>Agaricomycetes</taxon>
        <taxon>Polyporales</taxon>
        <taxon>Cerrenaceae</taxon>
        <taxon>Cerrena</taxon>
    </lineage>
</organism>
<evidence type="ECO:0000313" key="4">
    <source>
        <dbReference type="Proteomes" id="UP001385951"/>
    </source>
</evidence>
<comment type="subcellular location">
    <subcellularLocation>
        <location evidence="1">Cytoplasm</location>
    </subcellularLocation>
    <subcellularLocation>
        <location evidence="1">Endosome</location>
    </subcellularLocation>
</comment>
<evidence type="ECO:0000256" key="1">
    <source>
        <dbReference type="RuleBase" id="RU367095"/>
    </source>
</evidence>
<feature type="region of interest" description="Disordered" evidence="2">
    <location>
        <begin position="191"/>
        <end position="210"/>
    </location>
</feature>
<keyword evidence="1" id="KW-0963">Cytoplasm</keyword>
<sequence length="210" mass="24417">MTQGFGTELIGPQDFNKSIELFEELNLPIKSNTYSKSGLFLAKEEENFKYEKYKSELFKHGELVEEDFDYYLHETYNYFKGNTIADISDHFHWSYGICIEEIDKCLEMGLIVIDQDISGTFYFINKFLDNYTEDDDSILSRVKQDILSEQKQISEQLKINHDSANSLININPQFQFGIENQAELRIKELNQKHPPLGPSDSLNELAGLQF</sequence>
<accession>A0AAW0FT11</accession>
<reference evidence="3 4" key="1">
    <citation type="submission" date="2022-09" db="EMBL/GenBank/DDBJ databases">
        <authorList>
            <person name="Palmer J.M."/>
        </authorList>
    </citation>
    <scope>NUCLEOTIDE SEQUENCE [LARGE SCALE GENOMIC DNA]</scope>
    <source>
        <strain evidence="3 4">DSM 7382</strain>
    </source>
</reference>
<comment type="caution">
    <text evidence="3">The sequence shown here is derived from an EMBL/GenBank/DDBJ whole genome shotgun (WGS) entry which is preliminary data.</text>
</comment>
<dbReference type="GO" id="GO:0031902">
    <property type="term" value="C:late endosome membrane"/>
    <property type="evidence" value="ECO:0007669"/>
    <property type="project" value="UniProtKB-UniRule"/>
</dbReference>
<keyword evidence="4" id="KW-1185">Reference proteome</keyword>
<evidence type="ECO:0000256" key="2">
    <source>
        <dbReference type="SAM" id="MobiDB-lite"/>
    </source>
</evidence>
<proteinExistence type="inferred from homology"/>
<dbReference type="SUPFAM" id="SSF46785">
    <property type="entry name" value="Winged helix' DNA-binding domain"/>
    <property type="match status" value="1"/>
</dbReference>
<dbReference type="InterPro" id="IPR037855">
    <property type="entry name" value="Vps36"/>
</dbReference>
<dbReference type="InterPro" id="IPR036388">
    <property type="entry name" value="WH-like_DNA-bd_sf"/>
</dbReference>
<dbReference type="InterPro" id="IPR040608">
    <property type="entry name" value="Snf8/Vps36"/>
</dbReference>
<comment type="function">
    <text evidence="1">Component of the ESCRT-II complex (endosomal sorting complex required for transport II), which is required for multivesicular body (MVB) formation and sorting of endosomal cargo proteins into MVBs.</text>
</comment>
<dbReference type="Gene3D" id="1.10.10.10">
    <property type="entry name" value="Winged helix-like DNA-binding domain superfamily/Winged helix DNA-binding domain"/>
    <property type="match status" value="1"/>
</dbReference>
<dbReference type="PANTHER" id="PTHR13128:SF12">
    <property type="entry name" value="VACUOLAR PROTEIN-SORTING-ASSOCIATED PROTEIN 36"/>
    <property type="match status" value="1"/>
</dbReference>
<dbReference type="AlphaFoldDB" id="A0AAW0FT11"/>
<dbReference type="EMBL" id="JASBNA010000049">
    <property type="protein sequence ID" value="KAK7680506.1"/>
    <property type="molecule type" value="Genomic_DNA"/>
</dbReference>
<dbReference type="Pfam" id="PF04157">
    <property type="entry name" value="EAP30"/>
    <property type="match status" value="1"/>
</dbReference>
<dbReference type="GO" id="GO:0043130">
    <property type="term" value="F:ubiquitin binding"/>
    <property type="evidence" value="ECO:0007669"/>
    <property type="project" value="UniProtKB-UniRule"/>
</dbReference>
<keyword evidence="1" id="KW-0967">Endosome</keyword>